<accession>A0ABV5JEE8</accession>
<evidence type="ECO:0000313" key="2">
    <source>
        <dbReference type="Proteomes" id="UP001589683"/>
    </source>
</evidence>
<dbReference type="InterPro" id="IPR035383">
    <property type="entry name" value="MauJ"/>
</dbReference>
<reference evidence="1 2" key="1">
    <citation type="submission" date="2024-09" db="EMBL/GenBank/DDBJ databases">
        <authorList>
            <person name="Sun Q."/>
            <person name="Mori K."/>
        </authorList>
    </citation>
    <scope>NUCLEOTIDE SEQUENCE [LARGE SCALE GENOMIC DNA]</scope>
    <source>
        <strain evidence="1 2">CECT 8726</strain>
    </source>
</reference>
<dbReference type="RefSeq" id="WP_213888716.1">
    <property type="nucleotide sequence ID" value="NZ_JAGFNU010000004.1"/>
</dbReference>
<keyword evidence="2" id="KW-1185">Reference proteome</keyword>
<dbReference type="Pfam" id="PF17419">
    <property type="entry name" value="MauJ"/>
    <property type="match status" value="1"/>
</dbReference>
<proteinExistence type="predicted"/>
<dbReference type="Proteomes" id="UP001589683">
    <property type="component" value="Unassembled WGS sequence"/>
</dbReference>
<protein>
    <submittedName>
        <fullName evidence="1">Methylamine utilization protein MauJ</fullName>
    </submittedName>
</protein>
<comment type="caution">
    <text evidence="1">The sequence shown here is derived from an EMBL/GenBank/DDBJ whole genome shotgun (WGS) entry which is preliminary data.</text>
</comment>
<gene>
    <name evidence="1" type="primary">mauJ</name>
    <name evidence="1" type="ORF">ACFFUT_08595</name>
</gene>
<name>A0ABV5JEE8_9RHOB</name>
<dbReference type="EMBL" id="JBHMEA010000033">
    <property type="protein sequence ID" value="MFB9231842.1"/>
    <property type="molecule type" value="Genomic_DNA"/>
</dbReference>
<organism evidence="1 2">
    <name type="scientific">Pseudohalocynthiibacter aestuariivivens</name>
    <dbReference type="NCBI Taxonomy" id="1591409"/>
    <lineage>
        <taxon>Bacteria</taxon>
        <taxon>Pseudomonadati</taxon>
        <taxon>Pseudomonadota</taxon>
        <taxon>Alphaproteobacteria</taxon>
        <taxon>Rhodobacterales</taxon>
        <taxon>Paracoccaceae</taxon>
        <taxon>Pseudohalocynthiibacter</taxon>
    </lineage>
</organism>
<sequence length="476" mass="53429">MTEIAALAAVLSYCSISKGLARYLVRREFGGKTSKIMLGLKVLEYKDALTDELKKPGRWIVAYVESSMAWPVRVQRIAYLGQEYWIIPVTIDAYPGIAVRVQGKDEDELREKILRFLSVLSWVEGKGSVLLSFGGGSALYPYKRSSNAGLVIRDQFDLCYLPEITEAKHQLALALMREGRGLSHIAYSFLSFYRVLEVAVGKTKIKEWVAQAVNRLPNGEGKRAWGKLIASGILNVSDHLYKSGRCAIAHAGSNPIVDPDKPTDSNRLYHELPLVEGLAELAIEENFNVQTAGKVFREHLYELSGFKRILGAEIVQSVVLGKPIGASKEIDVPVIDFQLKGKGPFEALKGLQPTSFVQDGNKVHVEFEREDGRLRVKFSLNFTEERLEFDIHDGFFGAQDDDSSTYAFHKAELTEFAKWYYLNGSIQIADSKTGELIARKDAFIPINVVVQPDEFDKDIEFWRSIAENRRKLEAAK</sequence>
<evidence type="ECO:0000313" key="1">
    <source>
        <dbReference type="EMBL" id="MFB9231842.1"/>
    </source>
</evidence>